<comment type="caution">
    <text evidence="1">The sequence shown here is derived from an EMBL/GenBank/DDBJ whole genome shotgun (WGS) entry which is preliminary data.</text>
</comment>
<accession>A0A364V4G3</accession>
<dbReference type="EMBL" id="QHCV01000083">
    <property type="protein sequence ID" value="RAV31523.1"/>
    <property type="molecule type" value="Genomic_DNA"/>
</dbReference>
<gene>
    <name evidence="1" type="ORF">DLJ54_07950</name>
</gene>
<evidence type="ECO:0000313" key="1">
    <source>
        <dbReference type="EMBL" id="RAV31523.1"/>
    </source>
</evidence>
<proteinExistence type="predicted"/>
<keyword evidence="2" id="KW-1185">Reference proteome</keyword>
<name>A0A364V4G3_9CORY</name>
<reference evidence="1 2" key="1">
    <citation type="journal article" date="2018" name="Syst. Appl. Microbiol.">
        <title>Corynebacterium heidelbergense sp. nov., isolated from the preen glands of Egyptian geese (Alopochen aegyptiacus).</title>
        <authorList>
            <person name="Braun M.S."/>
            <person name="Wang E."/>
            <person name="Zimmermann S."/>
            <person name="Wink M."/>
        </authorList>
    </citation>
    <scope>NUCLEOTIDE SEQUENCE [LARGE SCALE GENOMIC DNA]</scope>
    <source>
        <strain evidence="1 2">647</strain>
    </source>
</reference>
<protein>
    <submittedName>
        <fullName evidence="1">Uncharacterized protein</fullName>
    </submittedName>
</protein>
<organism evidence="1 2">
    <name type="scientific">Corynebacterium heidelbergense</name>
    <dbReference type="NCBI Taxonomy" id="2055947"/>
    <lineage>
        <taxon>Bacteria</taxon>
        <taxon>Bacillati</taxon>
        <taxon>Actinomycetota</taxon>
        <taxon>Actinomycetes</taxon>
        <taxon>Mycobacteriales</taxon>
        <taxon>Corynebacteriaceae</taxon>
        <taxon>Corynebacterium</taxon>
    </lineage>
</organism>
<sequence length="188" mass="21787">MKKKRRTRREKDLSPAYYELIDKLQAAGIRLEPGVSTYIYPDDRGRRDLADLTVEAFAALPDNYHDVYNFMGILSVCKLSAKNKKTMWPAVITLMDDLVGEQRIAFHDLAPINMAAKAVTKDNFRELEKYILDPRVGDQRGVMLRATYKYYDVDDPFWDKARKDDLLSVNHVDHYLKKLEAKAARKKS</sequence>
<dbReference type="AlphaFoldDB" id="A0A364V4G3"/>
<dbReference type="Proteomes" id="UP000251577">
    <property type="component" value="Unassembled WGS sequence"/>
</dbReference>
<evidence type="ECO:0000313" key="2">
    <source>
        <dbReference type="Proteomes" id="UP000251577"/>
    </source>
</evidence>
<dbReference type="RefSeq" id="WP_113631206.1">
    <property type="nucleotide sequence ID" value="NZ_QHCV01000083.1"/>
</dbReference>